<keyword evidence="4 7" id="KW-0720">Serine protease</keyword>
<dbReference type="EC" id="3.4.21.62" evidence="6"/>
<evidence type="ECO:0000256" key="8">
    <source>
        <dbReference type="RuleBase" id="RU003355"/>
    </source>
</evidence>
<evidence type="ECO:0000256" key="6">
    <source>
        <dbReference type="ARBA" id="ARBA00023619"/>
    </source>
</evidence>
<dbReference type="CDD" id="cd04077">
    <property type="entry name" value="Peptidases_S8_PCSK9_ProteinaseK_like"/>
    <property type="match status" value="1"/>
</dbReference>
<evidence type="ECO:0000256" key="7">
    <source>
        <dbReference type="PROSITE-ProRule" id="PRU01240"/>
    </source>
</evidence>
<sequence>MQWAPEDSAISDEYIIVFDQTSTADDVDGLLKRWMKTLLSTAKIVNEYNGLTMKTVVVKRVSFPILKLILNSKAVKYVEQNQVMEPSETTSSWGLDRINQINLPLDSSFTATGTGVGVDVYIIDSGIMLDHDEFEGRARCGYNSFSNTVGTGCDDLRGHGSHVAGVVGGKTWGVAKKANLVAVKALNDDTGSGTLASVVGAVTYVCDQKIKNPDQPVVVNMSISGSGRTRSLDEEVERCNSNGVIFITSAGNSKGDSCNFSPGATAGSIAVGATKKDDSMAPFSNFGACVDIFAPGSEIQSVGITSTTATASKSGTSMASPYVAGAAALYLELNPTWTGDNVRSALKETASTGVITSLGADSANLLLNIAGVGSSSGGNDDGSSGSDTDVPADTGSDNTCVALLERCTSQTNCCGSWRCSSAFKVCWF</sequence>
<dbReference type="GO" id="GO:0006508">
    <property type="term" value="P:proteolysis"/>
    <property type="evidence" value="ECO:0007669"/>
    <property type="project" value="UniProtKB-KW"/>
</dbReference>
<dbReference type="Gene3D" id="3.40.50.200">
    <property type="entry name" value="Peptidase S8/S53 domain"/>
    <property type="match status" value="1"/>
</dbReference>
<evidence type="ECO:0000259" key="9">
    <source>
        <dbReference type="Pfam" id="PF00082"/>
    </source>
</evidence>
<feature type="domain" description="Peptidase S8/S53" evidence="9">
    <location>
        <begin position="117"/>
        <end position="356"/>
    </location>
</feature>
<dbReference type="PANTHER" id="PTHR43806:SF11">
    <property type="entry name" value="CEREVISIN-RELATED"/>
    <property type="match status" value="1"/>
</dbReference>
<dbReference type="Pfam" id="PF00082">
    <property type="entry name" value="Peptidase_S8"/>
    <property type="match status" value="1"/>
</dbReference>
<dbReference type="FunFam" id="3.40.50.200:FF:000014">
    <property type="entry name" value="Proteinase K"/>
    <property type="match status" value="1"/>
</dbReference>
<dbReference type="PRINTS" id="PR00723">
    <property type="entry name" value="SUBTILISIN"/>
</dbReference>
<keyword evidence="3 7" id="KW-0378">Hydrolase</keyword>
<gene>
    <name evidence="10" type="ORF">FisN_19Hh324</name>
</gene>
<evidence type="ECO:0000313" key="11">
    <source>
        <dbReference type="Proteomes" id="UP000198406"/>
    </source>
</evidence>
<dbReference type="PROSITE" id="PS00137">
    <property type="entry name" value="SUBTILASE_HIS"/>
    <property type="match status" value="1"/>
</dbReference>
<evidence type="ECO:0000256" key="1">
    <source>
        <dbReference type="ARBA" id="ARBA00011073"/>
    </source>
</evidence>
<evidence type="ECO:0000313" key="10">
    <source>
        <dbReference type="EMBL" id="GAX19736.1"/>
    </source>
</evidence>
<dbReference type="Proteomes" id="UP000198406">
    <property type="component" value="Unassembled WGS sequence"/>
</dbReference>
<dbReference type="PANTHER" id="PTHR43806">
    <property type="entry name" value="PEPTIDASE S8"/>
    <property type="match status" value="1"/>
</dbReference>
<dbReference type="InterPro" id="IPR050131">
    <property type="entry name" value="Peptidase_S8_subtilisin-like"/>
</dbReference>
<protein>
    <recommendedName>
        <fullName evidence="6">subtilisin</fullName>
        <ecNumber evidence="6">3.4.21.62</ecNumber>
    </recommendedName>
</protein>
<comment type="catalytic activity">
    <reaction evidence="5">
        <text>Hydrolysis of proteins with broad specificity for peptide bonds, and a preference for a large uncharged residue in P1. Hydrolyzes peptide amides.</text>
        <dbReference type="EC" id="3.4.21.62"/>
    </reaction>
</comment>
<evidence type="ECO:0000256" key="5">
    <source>
        <dbReference type="ARBA" id="ARBA00023529"/>
    </source>
</evidence>
<comment type="caution">
    <text evidence="10">The sequence shown here is derived from an EMBL/GenBank/DDBJ whole genome shotgun (WGS) entry which is preliminary data.</text>
</comment>
<evidence type="ECO:0000256" key="2">
    <source>
        <dbReference type="ARBA" id="ARBA00022670"/>
    </source>
</evidence>
<feature type="active site" description="Charge relay system" evidence="7">
    <location>
        <position position="159"/>
    </location>
</feature>
<name>A0A1Z5K0W0_FISSO</name>
<dbReference type="InterPro" id="IPR023827">
    <property type="entry name" value="Peptidase_S8_Asp-AS"/>
</dbReference>
<dbReference type="InParanoid" id="A0A1Z5K0W0"/>
<dbReference type="SUPFAM" id="SSF52743">
    <property type="entry name" value="Subtilisin-like"/>
    <property type="match status" value="1"/>
</dbReference>
<dbReference type="GO" id="GO:0005615">
    <property type="term" value="C:extracellular space"/>
    <property type="evidence" value="ECO:0007669"/>
    <property type="project" value="TreeGrafter"/>
</dbReference>
<dbReference type="EMBL" id="BDSP01000137">
    <property type="protein sequence ID" value="GAX19736.1"/>
    <property type="molecule type" value="Genomic_DNA"/>
</dbReference>
<dbReference type="PROSITE" id="PS00136">
    <property type="entry name" value="SUBTILASE_ASP"/>
    <property type="match status" value="1"/>
</dbReference>
<proteinExistence type="inferred from homology"/>
<dbReference type="GO" id="GO:0004252">
    <property type="term" value="F:serine-type endopeptidase activity"/>
    <property type="evidence" value="ECO:0007669"/>
    <property type="project" value="UniProtKB-UniRule"/>
</dbReference>
<dbReference type="InterPro" id="IPR015500">
    <property type="entry name" value="Peptidase_S8_subtilisin-rel"/>
</dbReference>
<dbReference type="InterPro" id="IPR022398">
    <property type="entry name" value="Peptidase_S8_His-AS"/>
</dbReference>
<evidence type="ECO:0000256" key="4">
    <source>
        <dbReference type="ARBA" id="ARBA00022825"/>
    </source>
</evidence>
<keyword evidence="11" id="KW-1185">Reference proteome</keyword>
<organism evidence="10 11">
    <name type="scientific">Fistulifera solaris</name>
    <name type="common">Oleaginous diatom</name>
    <dbReference type="NCBI Taxonomy" id="1519565"/>
    <lineage>
        <taxon>Eukaryota</taxon>
        <taxon>Sar</taxon>
        <taxon>Stramenopiles</taxon>
        <taxon>Ochrophyta</taxon>
        <taxon>Bacillariophyta</taxon>
        <taxon>Bacillariophyceae</taxon>
        <taxon>Bacillariophycidae</taxon>
        <taxon>Naviculales</taxon>
        <taxon>Naviculaceae</taxon>
        <taxon>Fistulifera</taxon>
    </lineage>
</organism>
<dbReference type="PROSITE" id="PS00138">
    <property type="entry name" value="SUBTILASE_SER"/>
    <property type="match status" value="1"/>
</dbReference>
<comment type="similarity">
    <text evidence="1 7 8">Belongs to the peptidase S8 family.</text>
</comment>
<accession>A0A1Z5K0W0</accession>
<keyword evidence="2 7" id="KW-0645">Protease</keyword>
<evidence type="ECO:0000256" key="3">
    <source>
        <dbReference type="ARBA" id="ARBA00022801"/>
    </source>
</evidence>
<dbReference type="InterPro" id="IPR000209">
    <property type="entry name" value="Peptidase_S8/S53_dom"/>
</dbReference>
<dbReference type="InterPro" id="IPR034193">
    <property type="entry name" value="PCSK9_ProteinaseK-like"/>
</dbReference>
<reference evidence="10 11" key="1">
    <citation type="journal article" date="2015" name="Plant Cell">
        <title>Oil accumulation by the oleaginous diatom Fistulifera solaris as revealed by the genome and transcriptome.</title>
        <authorList>
            <person name="Tanaka T."/>
            <person name="Maeda Y."/>
            <person name="Veluchamy A."/>
            <person name="Tanaka M."/>
            <person name="Abida H."/>
            <person name="Marechal E."/>
            <person name="Bowler C."/>
            <person name="Muto M."/>
            <person name="Sunaga Y."/>
            <person name="Tanaka M."/>
            <person name="Yoshino T."/>
            <person name="Taniguchi T."/>
            <person name="Fukuda Y."/>
            <person name="Nemoto M."/>
            <person name="Matsumoto M."/>
            <person name="Wong P.S."/>
            <person name="Aburatani S."/>
            <person name="Fujibuchi W."/>
        </authorList>
    </citation>
    <scope>NUCLEOTIDE SEQUENCE [LARGE SCALE GENOMIC DNA]</scope>
    <source>
        <strain evidence="10 11">JPCC DA0580</strain>
    </source>
</reference>
<dbReference type="AlphaFoldDB" id="A0A1Z5K0W0"/>
<dbReference type="PROSITE" id="PS51892">
    <property type="entry name" value="SUBTILASE"/>
    <property type="match status" value="1"/>
</dbReference>
<dbReference type="InterPro" id="IPR023828">
    <property type="entry name" value="Peptidase_S8_Ser-AS"/>
</dbReference>
<feature type="active site" description="Charge relay system" evidence="7">
    <location>
        <position position="317"/>
    </location>
</feature>
<dbReference type="InterPro" id="IPR036852">
    <property type="entry name" value="Peptidase_S8/S53_dom_sf"/>
</dbReference>
<feature type="active site" description="Charge relay system" evidence="7">
    <location>
        <position position="124"/>
    </location>
</feature>
<dbReference type="OrthoDB" id="206201at2759"/>